<dbReference type="Proteomes" id="UP000237718">
    <property type="component" value="Unassembled WGS sequence"/>
</dbReference>
<dbReference type="InterPro" id="IPR029068">
    <property type="entry name" value="Glyas_Bleomycin-R_OHBP_Dase"/>
</dbReference>
<gene>
    <name evidence="2" type="ORF">CLV89_1084</name>
</gene>
<protein>
    <submittedName>
        <fullName evidence="2">Catechol 2,3-dioxygenase-like lactoylglutathione lyase family enzyme</fullName>
    </submittedName>
</protein>
<dbReference type="OrthoDB" id="9795618at2"/>
<evidence type="ECO:0000313" key="3">
    <source>
        <dbReference type="Proteomes" id="UP000237718"/>
    </source>
</evidence>
<feature type="domain" description="VOC" evidence="1">
    <location>
        <begin position="8"/>
        <end position="144"/>
    </location>
</feature>
<dbReference type="Gene3D" id="3.10.180.10">
    <property type="entry name" value="2,3-Dihydroxybiphenyl 1,2-Dioxygenase, domain 1"/>
    <property type="match status" value="1"/>
</dbReference>
<comment type="caution">
    <text evidence="2">The sequence shown here is derived from an EMBL/GenBank/DDBJ whole genome shotgun (WGS) entry which is preliminary data.</text>
</comment>
<dbReference type="GO" id="GO:0016829">
    <property type="term" value="F:lyase activity"/>
    <property type="evidence" value="ECO:0007669"/>
    <property type="project" value="UniProtKB-KW"/>
</dbReference>
<dbReference type="EMBL" id="PVUF01000008">
    <property type="protein sequence ID" value="PRZ46860.1"/>
    <property type="molecule type" value="Genomic_DNA"/>
</dbReference>
<dbReference type="RefSeq" id="WP_106164135.1">
    <property type="nucleotide sequence ID" value="NZ_PVUF01000008.1"/>
</dbReference>
<dbReference type="AlphaFoldDB" id="A0A2T1AE41"/>
<dbReference type="GO" id="GO:0051213">
    <property type="term" value="F:dioxygenase activity"/>
    <property type="evidence" value="ECO:0007669"/>
    <property type="project" value="UniProtKB-KW"/>
</dbReference>
<keyword evidence="2" id="KW-0456">Lyase</keyword>
<keyword evidence="2" id="KW-0223">Dioxygenase</keyword>
<reference evidence="2 3" key="1">
    <citation type="submission" date="2018-03" db="EMBL/GenBank/DDBJ databases">
        <title>Genomic Encyclopedia of Archaeal and Bacterial Type Strains, Phase II (KMG-II): from individual species to whole genera.</title>
        <authorList>
            <person name="Goeker M."/>
        </authorList>
    </citation>
    <scope>NUCLEOTIDE SEQUENCE [LARGE SCALE GENOMIC DNA]</scope>
    <source>
        <strain evidence="2 3">DSM 25328</strain>
    </source>
</reference>
<organism evidence="2 3">
    <name type="scientific">Tritonibacter scottomollicae</name>
    <name type="common">Epibacterium scottomollicae</name>
    <dbReference type="NCBI Taxonomy" id="483013"/>
    <lineage>
        <taxon>Bacteria</taxon>
        <taxon>Pseudomonadati</taxon>
        <taxon>Pseudomonadota</taxon>
        <taxon>Alphaproteobacteria</taxon>
        <taxon>Rhodobacterales</taxon>
        <taxon>Paracoccaceae</taxon>
        <taxon>Tritonibacter</taxon>
    </lineage>
</organism>
<evidence type="ECO:0000313" key="2">
    <source>
        <dbReference type="EMBL" id="PRZ46860.1"/>
    </source>
</evidence>
<dbReference type="InterPro" id="IPR037523">
    <property type="entry name" value="VOC_core"/>
</dbReference>
<dbReference type="PROSITE" id="PS51819">
    <property type="entry name" value="VOC"/>
    <property type="match status" value="1"/>
</dbReference>
<accession>A0A2T1AE41</accession>
<proteinExistence type="predicted"/>
<dbReference type="SUPFAM" id="SSF54593">
    <property type="entry name" value="Glyoxalase/Bleomycin resistance protein/Dihydroxybiphenyl dioxygenase"/>
    <property type="match status" value="1"/>
</dbReference>
<keyword evidence="2" id="KW-0560">Oxidoreductase</keyword>
<dbReference type="Pfam" id="PF00903">
    <property type="entry name" value="Glyoxalase"/>
    <property type="match status" value="1"/>
</dbReference>
<evidence type="ECO:0000259" key="1">
    <source>
        <dbReference type="PROSITE" id="PS51819"/>
    </source>
</evidence>
<name>A0A2T1AE41_TRISK</name>
<dbReference type="InterPro" id="IPR004360">
    <property type="entry name" value="Glyas_Fos-R_dOase_dom"/>
</dbReference>
<sequence>MTEQLFVGFHHFALRTPDLQRSITFYKALGFRQVHEWALPDYGIERAVMMQAADTRSWIEIFDLEAGIPMQGLGAKAAQAIATGALAHICLTVTDLTNACAQILDAGATHLYGPETLRLGQPEVSVENAIFEGPAGEVIELLQHVRFPGDLPNAFCQL</sequence>